<keyword evidence="3" id="KW-0472">Membrane</keyword>
<protein>
    <submittedName>
        <fullName evidence="5">VWA domain-containing protein</fullName>
    </submittedName>
</protein>
<reference evidence="5 6" key="1">
    <citation type="submission" date="2018-09" db="EMBL/GenBank/DDBJ databases">
        <authorList>
            <person name="Zhu H."/>
        </authorList>
    </citation>
    <scope>NUCLEOTIDE SEQUENCE [LARGE SCALE GENOMIC DNA]</scope>
    <source>
        <strain evidence="5 6">K1S02-6</strain>
    </source>
</reference>
<dbReference type="InterPro" id="IPR002035">
    <property type="entry name" value="VWF_A"/>
</dbReference>
<dbReference type="RefSeq" id="WP_119955204.1">
    <property type="nucleotide sequence ID" value="NZ_QYUR01000003.1"/>
</dbReference>
<name>A0A418XFA9_9PSED</name>
<keyword evidence="3" id="KW-0812">Transmembrane</keyword>
<dbReference type="AlphaFoldDB" id="A0A418XFA9"/>
<feature type="transmembrane region" description="Helical" evidence="3">
    <location>
        <begin position="331"/>
        <end position="348"/>
    </location>
</feature>
<dbReference type="PANTHER" id="PTHR22550:SF14">
    <property type="entry name" value="VWFA DOMAIN-CONTAINING PROTEIN"/>
    <property type="match status" value="1"/>
</dbReference>
<evidence type="ECO:0000256" key="3">
    <source>
        <dbReference type="SAM" id="Phobius"/>
    </source>
</evidence>
<evidence type="ECO:0000256" key="2">
    <source>
        <dbReference type="SAM" id="MobiDB-lite"/>
    </source>
</evidence>
<evidence type="ECO:0000259" key="4">
    <source>
        <dbReference type="PROSITE" id="PS50234"/>
    </source>
</evidence>
<evidence type="ECO:0000313" key="5">
    <source>
        <dbReference type="EMBL" id="RJG11073.1"/>
    </source>
</evidence>
<dbReference type="PROSITE" id="PS50234">
    <property type="entry name" value="VWFA"/>
    <property type="match status" value="1"/>
</dbReference>
<evidence type="ECO:0000313" key="6">
    <source>
        <dbReference type="Proteomes" id="UP000284021"/>
    </source>
</evidence>
<dbReference type="Proteomes" id="UP000284021">
    <property type="component" value="Unassembled WGS sequence"/>
</dbReference>
<dbReference type="SUPFAM" id="SSF53300">
    <property type="entry name" value="vWA-like"/>
    <property type="match status" value="1"/>
</dbReference>
<dbReference type="EMBL" id="QYUR01000003">
    <property type="protein sequence ID" value="RJG11073.1"/>
    <property type="molecule type" value="Genomic_DNA"/>
</dbReference>
<dbReference type="SUPFAM" id="SSF48452">
    <property type="entry name" value="TPR-like"/>
    <property type="match status" value="1"/>
</dbReference>
<feature type="region of interest" description="Disordered" evidence="2">
    <location>
        <begin position="465"/>
        <end position="504"/>
    </location>
</feature>
<feature type="compositionally biased region" description="Basic and acidic residues" evidence="2">
    <location>
        <begin position="465"/>
        <end position="490"/>
    </location>
</feature>
<organism evidence="5 6">
    <name type="scientific">Pseudomonas cavernicola</name>
    <dbReference type="NCBI Taxonomy" id="2320866"/>
    <lineage>
        <taxon>Bacteria</taxon>
        <taxon>Pseudomonadati</taxon>
        <taxon>Pseudomonadota</taxon>
        <taxon>Gammaproteobacteria</taxon>
        <taxon>Pseudomonadales</taxon>
        <taxon>Pseudomonadaceae</taxon>
        <taxon>Pseudomonas</taxon>
    </lineage>
</organism>
<keyword evidence="6" id="KW-1185">Reference proteome</keyword>
<keyword evidence="3" id="KW-1133">Transmembrane helix</keyword>
<dbReference type="InterPro" id="IPR050768">
    <property type="entry name" value="UPF0353/GerABKA_families"/>
</dbReference>
<feature type="domain" description="VWFA" evidence="4">
    <location>
        <begin position="96"/>
        <end position="293"/>
    </location>
</feature>
<dbReference type="PANTHER" id="PTHR22550">
    <property type="entry name" value="SPORE GERMINATION PROTEIN"/>
    <property type="match status" value="1"/>
</dbReference>
<dbReference type="InterPro" id="IPR019734">
    <property type="entry name" value="TPR_rpt"/>
</dbReference>
<comment type="caution">
    <text evidence="5">The sequence shown here is derived from an EMBL/GenBank/DDBJ whole genome shotgun (WGS) entry which is preliminary data.</text>
</comment>
<accession>A0A418XFA9</accession>
<dbReference type="Gene3D" id="1.25.40.10">
    <property type="entry name" value="Tetratricopeptide repeat domain"/>
    <property type="match status" value="1"/>
</dbReference>
<dbReference type="Pfam" id="PF13519">
    <property type="entry name" value="VWA_2"/>
    <property type="match status" value="1"/>
</dbReference>
<dbReference type="OrthoDB" id="9807628at2"/>
<dbReference type="PROSITE" id="PS50005">
    <property type="entry name" value="TPR"/>
    <property type="match status" value="1"/>
</dbReference>
<feature type="repeat" description="TPR" evidence="1">
    <location>
        <begin position="414"/>
        <end position="447"/>
    </location>
</feature>
<proteinExistence type="predicted"/>
<dbReference type="SMART" id="SM00327">
    <property type="entry name" value="VWA"/>
    <property type="match status" value="1"/>
</dbReference>
<dbReference type="InterPro" id="IPR036465">
    <property type="entry name" value="vWFA_dom_sf"/>
</dbReference>
<dbReference type="SMART" id="SM00028">
    <property type="entry name" value="TPR"/>
    <property type="match status" value="1"/>
</dbReference>
<sequence length="535" mass="58366">MEIDLSAFHFLRPLWLLLVIVGALLPLAWRRSQDLERRIGGSIAPALLRHLVITPEDSQRLRPAHLAGALLCLGGIAAAGPTWEQDRPPFLENRAPLIVAIDLSPSMDANDVPPTRLEAAKHKMHDLIQRRAGARTGLIAYAGSAHLVLPATEDPALLDSFLQALSTDLIESPGKNALAALDEAKRLIAAEKVPGTLVLVTDGADTTQLDALNKSLESSDLQLLILAVGSQDGGLIRDAQGQPRTDANGKPILGRFDEQGLKKLADATDAPLGSLTLNTDDLDWIELHAQKHFQSASNGNQEIHWKDAGYWLCWPLLLLAFFCVRRGWSVNWVAGLLLGFCLVGGLGLPTGPAHAGVVADAFLTPDQQGRWAFEHGHFPQAEAHFQAPYWKGLAAYNAADYEAALASFARLDTAQSYFYLGNSYARLYKLPEAIAAYGQALKLQAQFPEATTNLALVTELYKEQQEEGEKAPDEKADKEQFDNKTGKGKTEQVQVPKTPSDELWLRNLNTSPAKFLKQKFSLQDAAQKTRTGVQP</sequence>
<evidence type="ECO:0000256" key="1">
    <source>
        <dbReference type="PROSITE-ProRule" id="PRU00339"/>
    </source>
</evidence>
<keyword evidence="1" id="KW-0802">TPR repeat</keyword>
<gene>
    <name evidence="5" type="ORF">D3879_15515</name>
</gene>
<dbReference type="Gene3D" id="3.40.50.410">
    <property type="entry name" value="von Willebrand factor, type A domain"/>
    <property type="match status" value="1"/>
</dbReference>
<dbReference type="InterPro" id="IPR011990">
    <property type="entry name" value="TPR-like_helical_dom_sf"/>
</dbReference>